<dbReference type="OrthoDB" id="515302at2759"/>
<reference evidence="3" key="2">
    <citation type="submission" date="2020-11" db="EMBL/GenBank/DDBJ databases">
        <authorList>
            <person name="Cecchin M."/>
            <person name="Marcolungo L."/>
            <person name="Rossato M."/>
            <person name="Girolomoni L."/>
            <person name="Cosentino E."/>
            <person name="Cuine S."/>
            <person name="Li-Beisson Y."/>
            <person name="Delledonne M."/>
            <person name="Ballottari M."/>
        </authorList>
    </citation>
    <scope>NUCLEOTIDE SEQUENCE</scope>
    <source>
        <strain evidence="3">211/11P</strain>
        <tissue evidence="3">Whole cell</tissue>
    </source>
</reference>
<accession>A0A9D4TFK7</accession>
<evidence type="ECO:0000313" key="3">
    <source>
        <dbReference type="EMBL" id="KAI3424277.1"/>
    </source>
</evidence>
<feature type="compositionally biased region" description="Low complexity" evidence="1">
    <location>
        <begin position="299"/>
        <end position="316"/>
    </location>
</feature>
<evidence type="ECO:0000313" key="4">
    <source>
        <dbReference type="Proteomes" id="UP001055712"/>
    </source>
</evidence>
<protein>
    <submittedName>
        <fullName evidence="3">Uncharacterized protein</fullName>
    </submittedName>
</protein>
<comment type="caution">
    <text evidence="3">The sequence shown here is derived from an EMBL/GenBank/DDBJ whole genome shotgun (WGS) entry which is preliminary data.</text>
</comment>
<name>A0A9D4TFK7_CHLVU</name>
<feature type="region of interest" description="Disordered" evidence="1">
    <location>
        <begin position="203"/>
        <end position="250"/>
    </location>
</feature>
<feature type="transmembrane region" description="Helical" evidence="2">
    <location>
        <begin position="156"/>
        <end position="179"/>
    </location>
</feature>
<keyword evidence="2" id="KW-0472">Membrane</keyword>
<gene>
    <name evidence="3" type="ORF">D9Q98_009832</name>
</gene>
<dbReference type="EMBL" id="SIDB01000013">
    <property type="protein sequence ID" value="KAI3424277.1"/>
    <property type="molecule type" value="Genomic_DNA"/>
</dbReference>
<dbReference type="Proteomes" id="UP001055712">
    <property type="component" value="Unassembled WGS sequence"/>
</dbReference>
<feature type="transmembrane region" description="Helical" evidence="2">
    <location>
        <begin position="124"/>
        <end position="149"/>
    </location>
</feature>
<organism evidence="3 4">
    <name type="scientific">Chlorella vulgaris</name>
    <name type="common">Green alga</name>
    <dbReference type="NCBI Taxonomy" id="3077"/>
    <lineage>
        <taxon>Eukaryota</taxon>
        <taxon>Viridiplantae</taxon>
        <taxon>Chlorophyta</taxon>
        <taxon>core chlorophytes</taxon>
        <taxon>Trebouxiophyceae</taxon>
        <taxon>Chlorellales</taxon>
        <taxon>Chlorellaceae</taxon>
        <taxon>Chlorella clade</taxon>
        <taxon>Chlorella</taxon>
    </lineage>
</organism>
<evidence type="ECO:0000256" key="1">
    <source>
        <dbReference type="SAM" id="MobiDB-lite"/>
    </source>
</evidence>
<feature type="compositionally biased region" description="Polar residues" evidence="1">
    <location>
        <begin position="7"/>
        <end position="20"/>
    </location>
</feature>
<feature type="region of interest" description="Disordered" evidence="1">
    <location>
        <begin position="299"/>
        <end position="374"/>
    </location>
</feature>
<dbReference type="AlphaFoldDB" id="A0A9D4TFK7"/>
<keyword evidence="2" id="KW-0812">Transmembrane</keyword>
<reference evidence="3" key="1">
    <citation type="journal article" date="2019" name="Plant J.">
        <title>Chlorella vulgaris genome assembly and annotation reveals the molecular basis for metabolic acclimation to high light conditions.</title>
        <authorList>
            <person name="Cecchin M."/>
            <person name="Marcolungo L."/>
            <person name="Rossato M."/>
            <person name="Girolomoni L."/>
            <person name="Cosentino E."/>
            <person name="Cuine S."/>
            <person name="Li-Beisson Y."/>
            <person name="Delledonne M."/>
            <person name="Ballottari M."/>
        </authorList>
    </citation>
    <scope>NUCLEOTIDE SEQUENCE</scope>
    <source>
        <strain evidence="3">211/11P</strain>
    </source>
</reference>
<proteinExistence type="predicted"/>
<feature type="region of interest" description="Disordered" evidence="1">
    <location>
        <begin position="1"/>
        <end position="20"/>
    </location>
</feature>
<keyword evidence="4" id="KW-1185">Reference proteome</keyword>
<keyword evidence="2" id="KW-1133">Transmembrane helix</keyword>
<sequence length="374" mass="37294">MVPDAAPSTQLQHNSPTASQTMAAMNAAGGPGMFRALLTIYSTYLSGPTALVIPEHTRDACFQLVCDLRTNTPKDRRFLQRHARALMPRTTPGWLALTSALGFSFCGLVSLCCTAIALSIGGVWALVGLAITAGVFLSSLMSVMALTLMGAALTSGVAACAALMVYISVASTLACLRVAGRLLLGPPRQPQDPSLPAQAFSDTLQHTTSSGSPPPALPPIKIKSAASKLPRSSHNSPCPDSPLVGSAPASSPRLVNPAASALAAVLPESHSPAPAVAPALLAGAPGAAAAFSPTSPFNGISGSSRGGSPLSKSSASMLPVEPLQLSAKVGGSSGMPGSDGPSPAISAADQSTIAAVESGKSLGSQSSSVPVGAS</sequence>
<feature type="transmembrane region" description="Helical" evidence="2">
    <location>
        <begin position="94"/>
        <end position="118"/>
    </location>
</feature>
<feature type="compositionally biased region" description="Low complexity" evidence="1">
    <location>
        <begin position="356"/>
        <end position="374"/>
    </location>
</feature>
<evidence type="ECO:0000256" key="2">
    <source>
        <dbReference type="SAM" id="Phobius"/>
    </source>
</evidence>